<dbReference type="EMBL" id="CAJVPQ010001798">
    <property type="protein sequence ID" value="CAG8570165.1"/>
    <property type="molecule type" value="Genomic_DNA"/>
</dbReference>
<dbReference type="PANTHER" id="PTHR31157">
    <property type="entry name" value="SCP DOMAIN-CONTAINING PROTEIN"/>
    <property type="match status" value="1"/>
</dbReference>
<dbReference type="SUPFAM" id="SSF55797">
    <property type="entry name" value="PR-1-like"/>
    <property type="match status" value="1"/>
</dbReference>
<dbReference type="Gene3D" id="3.40.33.10">
    <property type="entry name" value="CAP"/>
    <property type="match status" value="1"/>
</dbReference>
<name>A0A9N9G0A1_9GLOM</name>
<feature type="signal peptide" evidence="1">
    <location>
        <begin position="1"/>
        <end position="21"/>
    </location>
</feature>
<protein>
    <submittedName>
        <fullName evidence="3">8789_t:CDS:1</fullName>
    </submittedName>
</protein>
<keyword evidence="1" id="KW-0732">Signal</keyword>
<dbReference type="Pfam" id="PF00188">
    <property type="entry name" value="CAP"/>
    <property type="match status" value="1"/>
</dbReference>
<comment type="caution">
    <text evidence="3">The sequence shown here is derived from an EMBL/GenBank/DDBJ whole genome shotgun (WGS) entry which is preliminary data.</text>
</comment>
<evidence type="ECO:0000259" key="2">
    <source>
        <dbReference type="Pfam" id="PF00188"/>
    </source>
</evidence>
<dbReference type="AlphaFoldDB" id="A0A9N9G0A1"/>
<sequence length="178" mass="20246">MRIAYLTLILVGLMTTLEVDSLPILSDSPSNNFLHNTISLLCLVNRERVKVRARPLALDERLIKAAQLHTDYMALTENLTHDDIAGPLGTRITDQGFDWWMAGENIAYGFTEKESTKVMKAWMNSKGHRENILNKKFTHFGSGFKNNYWTQNFAQSADGYPPNVPICPRKSMNINMQI</sequence>
<accession>A0A9N9G0A1</accession>
<dbReference type="InterPro" id="IPR035940">
    <property type="entry name" value="CAP_sf"/>
</dbReference>
<proteinExistence type="predicted"/>
<evidence type="ECO:0000313" key="4">
    <source>
        <dbReference type="Proteomes" id="UP000789570"/>
    </source>
</evidence>
<dbReference type="CDD" id="cd05379">
    <property type="entry name" value="CAP_bacterial"/>
    <property type="match status" value="1"/>
</dbReference>
<organism evidence="3 4">
    <name type="scientific">Funneliformis caledonium</name>
    <dbReference type="NCBI Taxonomy" id="1117310"/>
    <lineage>
        <taxon>Eukaryota</taxon>
        <taxon>Fungi</taxon>
        <taxon>Fungi incertae sedis</taxon>
        <taxon>Mucoromycota</taxon>
        <taxon>Glomeromycotina</taxon>
        <taxon>Glomeromycetes</taxon>
        <taxon>Glomerales</taxon>
        <taxon>Glomeraceae</taxon>
        <taxon>Funneliformis</taxon>
    </lineage>
</organism>
<feature type="domain" description="SCP" evidence="2">
    <location>
        <begin position="43"/>
        <end position="153"/>
    </location>
</feature>
<gene>
    <name evidence="3" type="ORF">FCALED_LOCUS7054</name>
</gene>
<dbReference type="OrthoDB" id="568194at2759"/>
<evidence type="ECO:0000256" key="1">
    <source>
        <dbReference type="SAM" id="SignalP"/>
    </source>
</evidence>
<reference evidence="3" key="1">
    <citation type="submission" date="2021-06" db="EMBL/GenBank/DDBJ databases">
        <authorList>
            <person name="Kallberg Y."/>
            <person name="Tangrot J."/>
            <person name="Rosling A."/>
        </authorList>
    </citation>
    <scope>NUCLEOTIDE SEQUENCE</scope>
    <source>
        <strain evidence="3">UK204</strain>
    </source>
</reference>
<keyword evidence="4" id="KW-1185">Reference proteome</keyword>
<dbReference type="PANTHER" id="PTHR31157:SF1">
    <property type="entry name" value="SCP DOMAIN-CONTAINING PROTEIN"/>
    <property type="match status" value="1"/>
</dbReference>
<feature type="chain" id="PRO_5040473625" evidence="1">
    <location>
        <begin position="22"/>
        <end position="178"/>
    </location>
</feature>
<dbReference type="Proteomes" id="UP000789570">
    <property type="component" value="Unassembled WGS sequence"/>
</dbReference>
<dbReference type="InterPro" id="IPR014044">
    <property type="entry name" value="CAP_dom"/>
</dbReference>
<evidence type="ECO:0000313" key="3">
    <source>
        <dbReference type="EMBL" id="CAG8570165.1"/>
    </source>
</evidence>